<proteinExistence type="predicted"/>
<dbReference type="FunFam" id="1.10.510.10:FF:000021">
    <property type="entry name" value="Serine/threonine protein kinase"/>
    <property type="match status" value="1"/>
</dbReference>
<evidence type="ECO:0000256" key="4">
    <source>
        <dbReference type="ARBA" id="ARBA00022741"/>
    </source>
</evidence>
<keyword evidence="7" id="KW-1133">Transmembrane helix</keyword>
<dbReference type="Gene3D" id="1.10.510.10">
    <property type="entry name" value="Transferase(Phosphotransferase) domain 1"/>
    <property type="match status" value="1"/>
</dbReference>
<feature type="domain" description="Protein kinase" evidence="8">
    <location>
        <begin position="22"/>
        <end position="283"/>
    </location>
</feature>
<evidence type="ECO:0000256" key="6">
    <source>
        <dbReference type="ARBA" id="ARBA00022840"/>
    </source>
</evidence>
<evidence type="ECO:0000259" key="8">
    <source>
        <dbReference type="PROSITE" id="PS50011"/>
    </source>
</evidence>
<keyword evidence="10" id="KW-1185">Reference proteome</keyword>
<dbReference type="InterPro" id="IPR008271">
    <property type="entry name" value="Ser/Thr_kinase_AS"/>
</dbReference>
<keyword evidence="6" id="KW-0067">ATP-binding</keyword>
<accession>A0A517MRG2</accession>
<keyword evidence="7" id="KW-0812">Transmembrane</keyword>
<reference evidence="9 10" key="1">
    <citation type="submission" date="2019-02" db="EMBL/GenBank/DDBJ databases">
        <title>Deep-cultivation of Planctomycetes and their phenomic and genomic characterization uncovers novel biology.</title>
        <authorList>
            <person name="Wiegand S."/>
            <person name="Jogler M."/>
            <person name="Boedeker C."/>
            <person name="Pinto D."/>
            <person name="Vollmers J."/>
            <person name="Rivas-Marin E."/>
            <person name="Kohn T."/>
            <person name="Peeters S.H."/>
            <person name="Heuer A."/>
            <person name="Rast P."/>
            <person name="Oberbeckmann S."/>
            <person name="Bunk B."/>
            <person name="Jeske O."/>
            <person name="Meyerdierks A."/>
            <person name="Storesund J.E."/>
            <person name="Kallscheuer N."/>
            <person name="Luecker S."/>
            <person name="Lage O.M."/>
            <person name="Pohl T."/>
            <person name="Merkel B.J."/>
            <person name="Hornburger P."/>
            <person name="Mueller R.-W."/>
            <person name="Bruemmer F."/>
            <person name="Labrenz M."/>
            <person name="Spormann A.M."/>
            <person name="Op den Camp H."/>
            <person name="Overmann J."/>
            <person name="Amann R."/>
            <person name="Jetten M.S.M."/>
            <person name="Mascher T."/>
            <person name="Medema M.H."/>
            <person name="Devos D.P."/>
            <person name="Kaster A.-K."/>
            <person name="Ovreas L."/>
            <person name="Rohde M."/>
            <person name="Galperin M.Y."/>
            <person name="Jogler C."/>
        </authorList>
    </citation>
    <scope>NUCLEOTIDE SEQUENCE [LARGE SCALE GENOMIC DNA]</scope>
    <source>
        <strain evidence="9 10">HG15A2</strain>
    </source>
</reference>
<dbReference type="PROSITE" id="PS50011">
    <property type="entry name" value="PROTEIN_KINASE_DOM"/>
    <property type="match status" value="1"/>
</dbReference>
<dbReference type="EC" id="2.7.11.1" evidence="1"/>
<evidence type="ECO:0000256" key="3">
    <source>
        <dbReference type="ARBA" id="ARBA00022679"/>
    </source>
</evidence>
<keyword evidence="2" id="KW-0723">Serine/threonine-protein kinase</keyword>
<keyword evidence="3 9" id="KW-0808">Transferase</keyword>
<keyword evidence="7" id="KW-0472">Membrane</keyword>
<dbReference type="PROSITE" id="PS00108">
    <property type="entry name" value="PROTEIN_KINASE_ST"/>
    <property type="match status" value="1"/>
</dbReference>
<dbReference type="PANTHER" id="PTHR43289:SF6">
    <property type="entry name" value="SERINE_THREONINE-PROTEIN KINASE NEKL-3"/>
    <property type="match status" value="1"/>
</dbReference>
<dbReference type="InterPro" id="IPR011009">
    <property type="entry name" value="Kinase-like_dom_sf"/>
</dbReference>
<sequence length="332" mass="36920">MSLTPSNPSPRRMKFIPTKSTFQLHEQMGIGTVGAVFRATSPDFEEPVAVKLLHPNIAHDPNIVDRFQREIVIMQKLNHPHIVRHYGGGILDGQYFYAMQLLEHGSLKDRLTQHGPLPWPQAAAYASQIASALQHAHNHGIIHRDLKPSNLFFDDSGDVVLGDFGIARDTHETDITADGITVGTYAYMSPEQITADGEITAQADLYSLGCVLYEMLAGRPPYTGANFAQIWDQHLHKQPKPLAEYGVDCPDWLEELIMNLLAKDAQDRPFNARSVQGLIRDRLEDKFGEESRELTHDLPPLEVDSSGNRTLRMLVVFGVLAALITWAVISGG</sequence>
<dbReference type="GO" id="GO:0005524">
    <property type="term" value="F:ATP binding"/>
    <property type="evidence" value="ECO:0007669"/>
    <property type="project" value="UniProtKB-KW"/>
</dbReference>
<evidence type="ECO:0000256" key="7">
    <source>
        <dbReference type="SAM" id="Phobius"/>
    </source>
</evidence>
<dbReference type="Pfam" id="PF00069">
    <property type="entry name" value="Pkinase"/>
    <property type="match status" value="1"/>
</dbReference>
<organism evidence="9 10">
    <name type="scientific">Adhaeretor mobilis</name>
    <dbReference type="NCBI Taxonomy" id="1930276"/>
    <lineage>
        <taxon>Bacteria</taxon>
        <taxon>Pseudomonadati</taxon>
        <taxon>Planctomycetota</taxon>
        <taxon>Planctomycetia</taxon>
        <taxon>Pirellulales</taxon>
        <taxon>Lacipirellulaceae</taxon>
        <taxon>Adhaeretor</taxon>
    </lineage>
</organism>
<dbReference type="InterPro" id="IPR000719">
    <property type="entry name" value="Prot_kinase_dom"/>
</dbReference>
<protein>
    <recommendedName>
        <fullName evidence="1">non-specific serine/threonine protein kinase</fullName>
        <ecNumber evidence="1">2.7.11.1</ecNumber>
    </recommendedName>
</protein>
<dbReference type="AlphaFoldDB" id="A0A517MRG2"/>
<dbReference type="OrthoDB" id="6111975at2"/>
<keyword evidence="4" id="KW-0547">Nucleotide-binding</keyword>
<evidence type="ECO:0000256" key="1">
    <source>
        <dbReference type="ARBA" id="ARBA00012513"/>
    </source>
</evidence>
<dbReference type="PANTHER" id="PTHR43289">
    <property type="entry name" value="MITOGEN-ACTIVATED PROTEIN KINASE KINASE KINASE 20-RELATED"/>
    <property type="match status" value="1"/>
</dbReference>
<keyword evidence="5 9" id="KW-0418">Kinase</keyword>
<dbReference type="CDD" id="cd14014">
    <property type="entry name" value="STKc_PknB_like"/>
    <property type="match status" value="1"/>
</dbReference>
<evidence type="ECO:0000313" key="10">
    <source>
        <dbReference type="Proteomes" id="UP000319852"/>
    </source>
</evidence>
<dbReference type="Gene3D" id="3.30.200.20">
    <property type="entry name" value="Phosphorylase Kinase, domain 1"/>
    <property type="match status" value="1"/>
</dbReference>
<dbReference type="EMBL" id="CP036263">
    <property type="protein sequence ID" value="QDS97472.1"/>
    <property type="molecule type" value="Genomic_DNA"/>
</dbReference>
<dbReference type="SMART" id="SM00220">
    <property type="entry name" value="S_TKc"/>
    <property type="match status" value="1"/>
</dbReference>
<evidence type="ECO:0000256" key="2">
    <source>
        <dbReference type="ARBA" id="ARBA00022527"/>
    </source>
</evidence>
<feature type="transmembrane region" description="Helical" evidence="7">
    <location>
        <begin position="311"/>
        <end position="329"/>
    </location>
</feature>
<dbReference type="KEGG" id="amob:HG15A2_07330"/>
<evidence type="ECO:0000256" key="5">
    <source>
        <dbReference type="ARBA" id="ARBA00022777"/>
    </source>
</evidence>
<dbReference type="RefSeq" id="WP_145057876.1">
    <property type="nucleotide sequence ID" value="NZ_CP036263.1"/>
</dbReference>
<evidence type="ECO:0000313" key="9">
    <source>
        <dbReference type="EMBL" id="QDS97472.1"/>
    </source>
</evidence>
<dbReference type="GO" id="GO:0004674">
    <property type="term" value="F:protein serine/threonine kinase activity"/>
    <property type="evidence" value="ECO:0007669"/>
    <property type="project" value="UniProtKB-KW"/>
</dbReference>
<gene>
    <name evidence="9" type="primary">prkC_4</name>
    <name evidence="9" type="ORF">HG15A2_07330</name>
</gene>
<name>A0A517MRG2_9BACT</name>
<dbReference type="Proteomes" id="UP000319852">
    <property type="component" value="Chromosome"/>
</dbReference>
<dbReference type="SUPFAM" id="SSF56112">
    <property type="entry name" value="Protein kinase-like (PK-like)"/>
    <property type="match status" value="1"/>
</dbReference>